<organism evidence="2 3">
    <name type="scientific">Cladobotryum mycophilum</name>
    <dbReference type="NCBI Taxonomy" id="491253"/>
    <lineage>
        <taxon>Eukaryota</taxon>
        <taxon>Fungi</taxon>
        <taxon>Dikarya</taxon>
        <taxon>Ascomycota</taxon>
        <taxon>Pezizomycotina</taxon>
        <taxon>Sordariomycetes</taxon>
        <taxon>Hypocreomycetidae</taxon>
        <taxon>Hypocreales</taxon>
        <taxon>Hypocreaceae</taxon>
        <taxon>Cladobotryum</taxon>
    </lineage>
</organism>
<keyword evidence="3" id="KW-1185">Reference proteome</keyword>
<proteinExistence type="predicted"/>
<accession>A0ABR0SYZ1</accession>
<dbReference type="Proteomes" id="UP001338125">
    <property type="component" value="Unassembled WGS sequence"/>
</dbReference>
<gene>
    <name evidence="2" type="ORF">PT974_02762</name>
</gene>
<dbReference type="EMBL" id="JAVFKD010000002">
    <property type="protein sequence ID" value="KAK5997406.1"/>
    <property type="molecule type" value="Genomic_DNA"/>
</dbReference>
<dbReference type="Pfam" id="PF20183">
    <property type="entry name" value="DUF6546"/>
    <property type="match status" value="1"/>
</dbReference>
<sequence>MANIGNDANDQEITDRKPKREGTLQWVSLPVELRLMILHILTHERRGLASYASVFDDGLTLELSTQSSSDSEHWFKNDHFGVDVKDEDTTIETGNQLQRWHDPKHGWINGQQVTAPGGLALLRLFESVDLNFPEALPKVHAVTSFILRRQVRRRFTYKTLQHLLDKLPQLERLAYEPWRVWATLIRQRCDREYKYLIEECLPKRLKRISVFEDFNEDHITPLQLFRRGSIFQIGPIRHADPTVGAAFAYRSLDLEQLYVSYLVDAHHFFQAFQPLWTWDYLQPTLRSGRVVSAAAALQRAIAAENIASQEWVWRSHEPGNEEARLRAMRRAEKALERAIRLAQGGQ</sequence>
<dbReference type="InterPro" id="IPR046676">
    <property type="entry name" value="DUF6546"/>
</dbReference>
<protein>
    <recommendedName>
        <fullName evidence="1">DUF6546 domain-containing protein</fullName>
    </recommendedName>
</protein>
<evidence type="ECO:0000313" key="2">
    <source>
        <dbReference type="EMBL" id="KAK5997406.1"/>
    </source>
</evidence>
<evidence type="ECO:0000313" key="3">
    <source>
        <dbReference type="Proteomes" id="UP001338125"/>
    </source>
</evidence>
<reference evidence="2 3" key="1">
    <citation type="submission" date="2024-01" db="EMBL/GenBank/DDBJ databases">
        <title>Complete genome of Cladobotryum mycophilum ATHUM6906.</title>
        <authorList>
            <person name="Christinaki A.C."/>
            <person name="Myridakis A.I."/>
            <person name="Kouvelis V.N."/>
        </authorList>
    </citation>
    <scope>NUCLEOTIDE SEQUENCE [LARGE SCALE GENOMIC DNA]</scope>
    <source>
        <strain evidence="2 3">ATHUM6906</strain>
    </source>
</reference>
<evidence type="ECO:0000259" key="1">
    <source>
        <dbReference type="Pfam" id="PF20183"/>
    </source>
</evidence>
<feature type="domain" description="DUF6546" evidence="1">
    <location>
        <begin position="201"/>
        <end position="282"/>
    </location>
</feature>
<comment type="caution">
    <text evidence="2">The sequence shown here is derived from an EMBL/GenBank/DDBJ whole genome shotgun (WGS) entry which is preliminary data.</text>
</comment>
<name>A0ABR0SYZ1_9HYPO</name>